<dbReference type="Proteomes" id="UP000000270">
    <property type="component" value="Chromosome"/>
</dbReference>
<evidence type="ECO:0000313" key="1">
    <source>
        <dbReference type="EMBL" id="BAF88918.1"/>
    </source>
</evidence>
<accession>A8IDD4</accession>
<reference evidence="1 2" key="4">
    <citation type="journal article" date="2009" name="Appl. Environ. Microbiol.">
        <title>Comparative genome-wide transcriptional profiling of Azorhizobium caulinodans ORS571 grown under free-living and symbiotic conditions.</title>
        <authorList>
            <person name="Tsukada S."/>
            <person name="Aono T."/>
            <person name="Akiba N."/>
            <person name="Lee KB."/>
            <person name="Liu CT."/>
            <person name="Toyazaki H."/>
            <person name="Oyaizu H."/>
        </authorList>
    </citation>
    <scope>NUCLEOTIDE SEQUENCE [LARGE SCALE GENOMIC DNA]</scope>
    <source>
        <strain evidence="2">ATCC 43989 / DSM 5975 / JCM 20966 / LMG 6465 / NBRC 14845 / NCIMB 13405 / ORS 571</strain>
    </source>
</reference>
<reference evidence="1 2" key="5">
    <citation type="journal article" date="2010" name="Appl. Environ. Microbiol.">
        <title>phrR-like gene praR of Azorhizobium caulinodans ORS571 is essential for symbiosis with Sesbania rostrata and is involved in expression of reb genes.</title>
        <authorList>
            <person name="Akiba N."/>
            <person name="Aono T."/>
            <person name="Toyazaki H."/>
            <person name="Sato S."/>
            <person name="Oyaizu H."/>
        </authorList>
    </citation>
    <scope>NUCLEOTIDE SEQUENCE [LARGE SCALE GENOMIC DNA]</scope>
    <source>
        <strain evidence="2">ATCC 43989 / DSM 5975 / JCM 20966 / LMG 6465 / NBRC 14845 / NCIMB 13405 / ORS 571</strain>
    </source>
</reference>
<keyword evidence="2" id="KW-1185">Reference proteome</keyword>
<organism evidence="1 2">
    <name type="scientific">Azorhizobium caulinodans (strain ATCC 43989 / DSM 5975 / JCM 20966 / LMG 6465 / NBRC 14845 / NCIMB 13405 / ORS 571)</name>
    <dbReference type="NCBI Taxonomy" id="438753"/>
    <lineage>
        <taxon>Bacteria</taxon>
        <taxon>Pseudomonadati</taxon>
        <taxon>Pseudomonadota</taxon>
        <taxon>Alphaproteobacteria</taxon>
        <taxon>Hyphomicrobiales</taxon>
        <taxon>Xanthobacteraceae</taxon>
        <taxon>Azorhizobium</taxon>
    </lineage>
</organism>
<dbReference type="STRING" id="438753.AZC_2920"/>
<gene>
    <name evidence="1" type="ordered locus">AZC_2920</name>
</gene>
<evidence type="ECO:0000313" key="2">
    <source>
        <dbReference type="Proteomes" id="UP000000270"/>
    </source>
</evidence>
<protein>
    <submittedName>
        <fullName evidence="1">Putative transposase</fullName>
    </submittedName>
</protein>
<dbReference type="EMBL" id="AP009384">
    <property type="protein sequence ID" value="BAF88918.1"/>
    <property type="molecule type" value="Genomic_DNA"/>
</dbReference>
<reference evidence="1 2" key="6">
    <citation type="journal article" date="2011" name="Appl. Environ. Microbiol.">
        <title>Involvement of the azorhizobial chromosome partition gene (parA) in the onset of bacteroid differentiation during Sesbania rostrata stem nodule development.</title>
        <authorList>
            <person name="Liu CT."/>
            <person name="Lee KB."/>
            <person name="Wang YS."/>
            <person name="Peng MH."/>
            <person name="Lee KT."/>
            <person name="Suzuki S."/>
            <person name="Suzuki T."/>
            <person name="Oyaizu H."/>
        </authorList>
    </citation>
    <scope>NUCLEOTIDE SEQUENCE [LARGE SCALE GENOMIC DNA]</scope>
    <source>
        <strain evidence="2">ATCC 43989 / DSM 5975 / JCM 20966 / LMG 6465 / NBRC 14845 / NCIMB 13405 / ORS 571</strain>
    </source>
</reference>
<reference evidence="2" key="2">
    <citation type="submission" date="2007-04" db="EMBL/GenBank/DDBJ databases">
        <title>Complete genome sequence of the nitrogen-fixing bacterium Azorhizobium caulinodans ORS571.</title>
        <authorList>
            <person name="Lee K.B."/>
            <person name="Backer P.D."/>
            <person name="Aono T."/>
            <person name="Liu C.T."/>
            <person name="Suzuki S."/>
            <person name="Suzuki T."/>
            <person name="Kaneko T."/>
            <person name="Yamada M."/>
            <person name="Tabata S."/>
            <person name="Kupfer D.M."/>
            <person name="Najar F.Z."/>
            <person name="Wiley G.B."/>
            <person name="Roe B."/>
            <person name="Binnewies T."/>
            <person name="Ussery D."/>
            <person name="Vereecke D."/>
            <person name="Gevers D."/>
            <person name="Holsters M."/>
            <person name="Oyaizu H."/>
        </authorList>
    </citation>
    <scope>NUCLEOTIDE SEQUENCE [LARGE SCALE GENOMIC DNA]</scope>
    <source>
        <strain evidence="2">ATCC 43989 / DSM 5975 / JCM 20966 / LMG 6465 / NBRC 14845 / NCIMB 13405 / ORS 571</strain>
    </source>
</reference>
<dbReference type="KEGG" id="azc:AZC_2920"/>
<proteinExistence type="predicted"/>
<dbReference type="HOGENOM" id="CLU_027402_37_2_5"/>
<reference evidence="1 2" key="3">
    <citation type="journal article" date="2008" name="BMC Genomics">
        <title>The genome of the versatile nitrogen fixer Azorhizobium caulinodans ORS571.</title>
        <authorList>
            <person name="Lee KB."/>
            <person name="Backer P.D."/>
            <person name="Aono T."/>
            <person name="Liu CT."/>
            <person name="Suzuki S."/>
            <person name="Suzuki T."/>
            <person name="Kaneko T."/>
            <person name="Yamada M."/>
            <person name="Tabata S."/>
            <person name="Kupfer D.M."/>
            <person name="Najar F.Z."/>
            <person name="Wiley G.B."/>
            <person name="Roe B."/>
            <person name="Binnewies T.T."/>
            <person name="Ussery D.W."/>
            <person name="D'Haeze W."/>
            <person name="Herder J.D."/>
            <person name="Gevers D."/>
            <person name="Vereecke D."/>
            <person name="Holsters M."/>
            <person name="Oyaizu H."/>
        </authorList>
    </citation>
    <scope>NUCLEOTIDE SEQUENCE [LARGE SCALE GENOMIC DNA]</scope>
    <source>
        <strain evidence="2">ATCC 43989 / DSM 5975 / JCM 20966 / LMG 6465 / NBRC 14845 / NCIMB 13405 / ORS 571</strain>
    </source>
</reference>
<reference evidence="1 2" key="1">
    <citation type="journal article" date="2007" name="Appl. Environ. Microbiol.">
        <title>Rhizobial factors required for stem nodule maturation and maintenance in Sesbania rostrata-Azorhizobium caulinodans ORS571 symbiosis.</title>
        <authorList>
            <person name="Suzuki S."/>
            <person name="Aono T."/>
            <person name="Lee KB."/>
            <person name="Suzuki T."/>
            <person name="Liu CT."/>
            <person name="Miwa H."/>
            <person name="Wakao S."/>
            <person name="Iki T."/>
            <person name="Oyaizu H."/>
        </authorList>
    </citation>
    <scope>NUCLEOTIDE SEQUENCE [LARGE SCALE GENOMIC DNA]</scope>
    <source>
        <strain evidence="2">ATCC 43989 / DSM 5975 / JCM 20966 / LMG 6465 / NBRC 14845 / NCIMB 13405 / ORS 571</strain>
    </source>
</reference>
<name>A8IDD4_AZOC5</name>
<sequence>MGVPSDVAEKMKAPERENGELRQANEILRQASACFAQAELNRPFKR</sequence>
<dbReference type="eggNOG" id="COG2963">
    <property type="taxonomic scope" value="Bacteria"/>
</dbReference>
<dbReference type="AlphaFoldDB" id="A8IDD4"/>